<reference evidence="2 3" key="1">
    <citation type="submission" date="2017-08" db="EMBL/GenBank/DDBJ databases">
        <title>Harnessing the power of phylogenomics to disentangle the directionality and signatures of interkingdom host jumping in the parasitic fungal genus Tolypocladium.</title>
        <authorList>
            <person name="Quandt C.A."/>
            <person name="Patterson W."/>
            <person name="Spatafora J.W."/>
        </authorList>
    </citation>
    <scope>NUCLEOTIDE SEQUENCE [LARGE SCALE GENOMIC DNA]</scope>
    <source>
        <strain evidence="2 3">CBS 113982</strain>
    </source>
</reference>
<evidence type="ECO:0000256" key="1">
    <source>
        <dbReference type="SAM" id="MobiDB-lite"/>
    </source>
</evidence>
<name>A0A2K3QHA4_9HYPO</name>
<evidence type="ECO:0000313" key="2">
    <source>
        <dbReference type="EMBL" id="PNY26911.1"/>
    </source>
</evidence>
<protein>
    <submittedName>
        <fullName evidence="2">Uncharacterized protein</fullName>
    </submittedName>
</protein>
<accession>A0A2K3QHA4</accession>
<dbReference type="Proteomes" id="UP000236621">
    <property type="component" value="Unassembled WGS sequence"/>
</dbReference>
<proteinExistence type="predicted"/>
<feature type="region of interest" description="Disordered" evidence="1">
    <location>
        <begin position="31"/>
        <end position="70"/>
    </location>
</feature>
<sequence length="395" mass="42322">MQGTPAACALVESYSYRARVADEALRVVPPWPTHTHNHRQTSGQIATACQGRPHGTPARSYRPGTNGTVPGQLGRRIGANNLFCVEQGRSRLRSWAARLAAVAASSWRRQRRQRRQLIGGASSWGKAARPDGEPGRAVRCGIAGPWLCQAVPGLAWCPARRTVHCEFGAPRARPGSGLTALTETKHARSHRQGGEKASRMLGTAVRTSPLLAGSGPPLGPGQSLQPAHVSRRPRPHCTSYSAPARGRRGTDSAAMQPSHALPAQLPLAHRAGAQHNGASIFYEYTAVPARDPCGSAVDSVDSLPRFSTSLRPASIDPRRLGRRIRPHSLPVPQQLPPCAPVLPRCYKPALSLRFWPVALPPITVFSSSDPSFFVQALGLLSLLGSKESSQRHGSV</sequence>
<gene>
    <name evidence="2" type="ORF">TCAP_03163</name>
</gene>
<organism evidence="2 3">
    <name type="scientific">Tolypocladium capitatum</name>
    <dbReference type="NCBI Taxonomy" id="45235"/>
    <lineage>
        <taxon>Eukaryota</taxon>
        <taxon>Fungi</taxon>
        <taxon>Dikarya</taxon>
        <taxon>Ascomycota</taxon>
        <taxon>Pezizomycotina</taxon>
        <taxon>Sordariomycetes</taxon>
        <taxon>Hypocreomycetidae</taxon>
        <taxon>Hypocreales</taxon>
        <taxon>Ophiocordycipitaceae</taxon>
        <taxon>Tolypocladium</taxon>
    </lineage>
</organism>
<comment type="caution">
    <text evidence="2">The sequence shown here is derived from an EMBL/GenBank/DDBJ whole genome shotgun (WGS) entry which is preliminary data.</text>
</comment>
<keyword evidence="3" id="KW-1185">Reference proteome</keyword>
<feature type="region of interest" description="Disordered" evidence="1">
    <location>
        <begin position="208"/>
        <end position="256"/>
    </location>
</feature>
<feature type="compositionally biased region" description="Low complexity" evidence="1">
    <location>
        <begin position="208"/>
        <end position="227"/>
    </location>
</feature>
<evidence type="ECO:0000313" key="3">
    <source>
        <dbReference type="Proteomes" id="UP000236621"/>
    </source>
</evidence>
<dbReference type="AlphaFoldDB" id="A0A2K3QHA4"/>
<dbReference type="EMBL" id="NRSZ01000483">
    <property type="protein sequence ID" value="PNY26911.1"/>
    <property type="molecule type" value="Genomic_DNA"/>
</dbReference>